<dbReference type="RefSeq" id="WP_131891477.1">
    <property type="nucleotide sequence ID" value="NZ_SMKZ01000003.1"/>
</dbReference>
<dbReference type="AlphaFoldDB" id="A0A4R5DLJ9"/>
<evidence type="ECO:0000256" key="1">
    <source>
        <dbReference type="ARBA" id="ARBA00006479"/>
    </source>
</evidence>
<sequence length="323" mass="34206">MTGPGKEPDVVPALEVGGTHCAVAVVDTTHWRLVPGTVHRLALRSDGTAEEIIFVILECAHSVDIEPGRRWGVAIPGPFDYESGVARFRDVGKFDALFGLDLRAILLDDAETRPRDVAFVNDADAFLLGEWMAGAAAGHRRAVGLTLGTGIGSAFLIDGTVTEDHPAVPPEGRVDLLTIDGGPLEDTVSRRAIIARYAELTKSADTDVDVRDIAMRDRDGEPEARQVLDRALIALGRTIGPWVERFGATVLVVGGSMAASWDIVLPRLRAGIAQTAPAVVGRTAVVCATRPTEAALIGAGSAAFRRTTTRAVKSGSSHPEKRA</sequence>
<proteinExistence type="inferred from homology"/>
<gene>
    <name evidence="2" type="ORF">E1269_03890</name>
</gene>
<dbReference type="EMBL" id="SMKZ01000003">
    <property type="protein sequence ID" value="TDE14307.1"/>
    <property type="molecule type" value="Genomic_DNA"/>
</dbReference>
<dbReference type="InterPro" id="IPR043129">
    <property type="entry name" value="ATPase_NBD"/>
</dbReference>
<protein>
    <submittedName>
        <fullName evidence="2">ROK family protein</fullName>
    </submittedName>
</protein>
<dbReference type="PANTHER" id="PTHR18964">
    <property type="entry name" value="ROK (REPRESSOR, ORF, KINASE) FAMILY"/>
    <property type="match status" value="1"/>
</dbReference>
<evidence type="ECO:0000313" key="2">
    <source>
        <dbReference type="EMBL" id="TDE14307.1"/>
    </source>
</evidence>
<dbReference type="Pfam" id="PF00480">
    <property type="entry name" value="ROK"/>
    <property type="match status" value="1"/>
</dbReference>
<dbReference type="Gene3D" id="3.30.420.40">
    <property type="match status" value="2"/>
</dbReference>
<accession>A0A4R5DLJ9</accession>
<keyword evidence="3" id="KW-1185">Reference proteome</keyword>
<dbReference type="PANTHER" id="PTHR18964:SF169">
    <property type="entry name" value="N-ACETYLMANNOSAMINE KINASE"/>
    <property type="match status" value="1"/>
</dbReference>
<dbReference type="Proteomes" id="UP000294739">
    <property type="component" value="Unassembled WGS sequence"/>
</dbReference>
<dbReference type="SUPFAM" id="SSF53067">
    <property type="entry name" value="Actin-like ATPase domain"/>
    <property type="match status" value="1"/>
</dbReference>
<dbReference type="OrthoDB" id="49666at2"/>
<comment type="similarity">
    <text evidence="1">Belongs to the ROK (NagC/XylR) family.</text>
</comment>
<organism evidence="2 3">
    <name type="scientific">Jiangella asiatica</name>
    <dbReference type="NCBI Taxonomy" id="2530372"/>
    <lineage>
        <taxon>Bacteria</taxon>
        <taxon>Bacillati</taxon>
        <taxon>Actinomycetota</taxon>
        <taxon>Actinomycetes</taxon>
        <taxon>Jiangellales</taxon>
        <taxon>Jiangellaceae</taxon>
        <taxon>Jiangella</taxon>
    </lineage>
</organism>
<reference evidence="2 3" key="1">
    <citation type="submission" date="2019-03" db="EMBL/GenBank/DDBJ databases">
        <title>Draft genome sequences of novel Actinobacteria.</title>
        <authorList>
            <person name="Sahin N."/>
            <person name="Ay H."/>
            <person name="Saygin H."/>
        </authorList>
    </citation>
    <scope>NUCLEOTIDE SEQUENCE [LARGE SCALE GENOMIC DNA]</scope>
    <source>
        <strain evidence="2 3">5K138</strain>
    </source>
</reference>
<dbReference type="InterPro" id="IPR000600">
    <property type="entry name" value="ROK"/>
</dbReference>
<comment type="caution">
    <text evidence="2">The sequence shown here is derived from an EMBL/GenBank/DDBJ whole genome shotgun (WGS) entry which is preliminary data.</text>
</comment>
<evidence type="ECO:0000313" key="3">
    <source>
        <dbReference type="Proteomes" id="UP000294739"/>
    </source>
</evidence>
<dbReference type="InParanoid" id="A0A4R5DLJ9"/>
<name>A0A4R5DLJ9_9ACTN</name>